<protein>
    <submittedName>
        <fullName evidence="1">Uncharacterized protein</fullName>
    </submittedName>
</protein>
<evidence type="ECO:0000313" key="2">
    <source>
        <dbReference type="Proteomes" id="UP000796880"/>
    </source>
</evidence>
<name>A0A8K0H3F9_9ROSA</name>
<dbReference type="EMBL" id="VOIH02000006">
    <property type="protein sequence ID" value="KAF3445032.1"/>
    <property type="molecule type" value="Genomic_DNA"/>
</dbReference>
<accession>A0A8K0H3F9</accession>
<dbReference type="OrthoDB" id="1206852at2759"/>
<dbReference type="PANTHER" id="PTHR47723:SF19">
    <property type="entry name" value="POLYNUCLEOTIDYL TRANSFERASE, RIBONUCLEASE H-LIKE SUPERFAMILY PROTEIN"/>
    <property type="match status" value="1"/>
</dbReference>
<evidence type="ECO:0000313" key="1">
    <source>
        <dbReference type="EMBL" id="KAF3445032.1"/>
    </source>
</evidence>
<reference evidence="1" key="1">
    <citation type="submission" date="2020-03" db="EMBL/GenBank/DDBJ databases">
        <title>A high-quality chromosome-level genome assembly of a woody plant with both climbing and erect habits, Rhamnella rubrinervis.</title>
        <authorList>
            <person name="Lu Z."/>
            <person name="Yang Y."/>
            <person name="Zhu X."/>
            <person name="Sun Y."/>
        </authorList>
    </citation>
    <scope>NUCLEOTIDE SEQUENCE</scope>
    <source>
        <strain evidence="1">BYM</strain>
        <tissue evidence="1">Leaf</tissue>
    </source>
</reference>
<dbReference type="AlphaFoldDB" id="A0A8K0H3F9"/>
<dbReference type="PANTHER" id="PTHR47723">
    <property type="entry name" value="OS05G0353850 PROTEIN"/>
    <property type="match status" value="1"/>
</dbReference>
<dbReference type="InterPro" id="IPR053151">
    <property type="entry name" value="RNase_H-like"/>
</dbReference>
<organism evidence="1 2">
    <name type="scientific">Rhamnella rubrinervis</name>
    <dbReference type="NCBI Taxonomy" id="2594499"/>
    <lineage>
        <taxon>Eukaryota</taxon>
        <taxon>Viridiplantae</taxon>
        <taxon>Streptophyta</taxon>
        <taxon>Embryophyta</taxon>
        <taxon>Tracheophyta</taxon>
        <taxon>Spermatophyta</taxon>
        <taxon>Magnoliopsida</taxon>
        <taxon>eudicotyledons</taxon>
        <taxon>Gunneridae</taxon>
        <taxon>Pentapetalae</taxon>
        <taxon>rosids</taxon>
        <taxon>fabids</taxon>
        <taxon>Rosales</taxon>
        <taxon>Rhamnaceae</taxon>
        <taxon>rhamnoid group</taxon>
        <taxon>Rhamneae</taxon>
        <taxon>Rhamnella</taxon>
    </lineage>
</organism>
<dbReference type="Proteomes" id="UP000796880">
    <property type="component" value="Unassembled WGS sequence"/>
</dbReference>
<gene>
    <name evidence="1" type="ORF">FNV43_RR14725</name>
</gene>
<sequence length="246" mass="27100">MLIPLQNSLWLDSQGEDQIWKGEKETLDDYASRLQYLKSLGGRYANRAASTVCIEGGLLLAAEYFKLSICVVGATTLSIGIYSIIWGKAKEEEEVRADFGSDSLGSASPIGNTTPFSVKWCLPQQGFIKVNVDAAFDEGQAAVAMVCAWRWVEWETDAKEVKAAVNSKEDPTCWYAYHSVCSIQKSFERQDWEVKWKSRNNNLAADAAAKLALSTNCVFTFDEFSLGLIPSSILDIITAEQAAALV</sequence>
<comment type="caution">
    <text evidence="1">The sequence shown here is derived from an EMBL/GenBank/DDBJ whole genome shotgun (WGS) entry which is preliminary data.</text>
</comment>
<keyword evidence="2" id="KW-1185">Reference proteome</keyword>
<proteinExistence type="predicted"/>